<keyword evidence="1" id="KW-0472">Membrane</keyword>
<reference evidence="4" key="1">
    <citation type="submission" date="2016-06" db="UniProtKB">
        <authorList>
            <consortium name="WormBaseParasite"/>
        </authorList>
    </citation>
    <scope>IDENTIFICATION</scope>
</reference>
<name>A0A182EHA0_ONCOC</name>
<feature type="transmembrane region" description="Helical" evidence="1">
    <location>
        <begin position="29"/>
        <end position="52"/>
    </location>
</feature>
<evidence type="ECO:0000256" key="1">
    <source>
        <dbReference type="SAM" id="Phobius"/>
    </source>
</evidence>
<evidence type="ECO:0000313" key="3">
    <source>
        <dbReference type="Proteomes" id="UP000271087"/>
    </source>
</evidence>
<keyword evidence="3" id="KW-1185">Reference proteome</keyword>
<evidence type="ECO:0000313" key="2">
    <source>
        <dbReference type="EMBL" id="VDK86314.1"/>
    </source>
</evidence>
<gene>
    <name evidence="2" type="ORF">NOO_LOCUS7474</name>
</gene>
<protein>
    <submittedName>
        <fullName evidence="4">Ac108</fullName>
    </submittedName>
</protein>
<keyword evidence="1" id="KW-0812">Transmembrane</keyword>
<dbReference type="WBParaSite" id="nOo.2.0.1.t07474-RA">
    <property type="protein sequence ID" value="nOo.2.0.1.t07474-RA"/>
    <property type="gene ID" value="nOo.2.0.1.g07474"/>
</dbReference>
<dbReference type="OrthoDB" id="10350270at2759"/>
<dbReference type="AlphaFoldDB" id="A0A182EHA0"/>
<accession>A0A182EHA0</accession>
<evidence type="ECO:0000313" key="4">
    <source>
        <dbReference type="WBParaSite" id="nOo.2.0.1.t07474-RA"/>
    </source>
</evidence>
<keyword evidence="1" id="KW-1133">Transmembrane helix</keyword>
<sequence>MKNRFDLSYILKCLKDLTSCETEMAWSPWLIIFVIIACLMIIASIVVAILYFKIDTKRKIMLKKNYPVPRDL</sequence>
<reference evidence="2 3" key="2">
    <citation type="submission" date="2018-08" db="EMBL/GenBank/DDBJ databases">
        <authorList>
            <person name="Laetsch R D."/>
            <person name="Stevens L."/>
            <person name="Kumar S."/>
            <person name="Blaxter L. M."/>
        </authorList>
    </citation>
    <scope>NUCLEOTIDE SEQUENCE [LARGE SCALE GENOMIC DNA]</scope>
</reference>
<proteinExistence type="predicted"/>
<dbReference type="Proteomes" id="UP000271087">
    <property type="component" value="Unassembled WGS sequence"/>
</dbReference>
<organism evidence="4">
    <name type="scientific">Onchocerca ochengi</name>
    <name type="common">Filarial nematode worm</name>
    <dbReference type="NCBI Taxonomy" id="42157"/>
    <lineage>
        <taxon>Eukaryota</taxon>
        <taxon>Metazoa</taxon>
        <taxon>Ecdysozoa</taxon>
        <taxon>Nematoda</taxon>
        <taxon>Chromadorea</taxon>
        <taxon>Rhabditida</taxon>
        <taxon>Spirurina</taxon>
        <taxon>Spiruromorpha</taxon>
        <taxon>Filarioidea</taxon>
        <taxon>Onchocercidae</taxon>
        <taxon>Onchocerca</taxon>
    </lineage>
</organism>
<dbReference type="EMBL" id="UYRW01002680">
    <property type="protein sequence ID" value="VDK86314.1"/>
    <property type="molecule type" value="Genomic_DNA"/>
</dbReference>